<proteinExistence type="predicted"/>
<feature type="transmembrane region" description="Helical" evidence="1">
    <location>
        <begin position="371"/>
        <end position="391"/>
    </location>
</feature>
<feature type="transmembrane region" description="Helical" evidence="1">
    <location>
        <begin position="80"/>
        <end position="101"/>
    </location>
</feature>
<reference evidence="2" key="1">
    <citation type="submission" date="2020-10" db="EMBL/GenBank/DDBJ databases">
        <authorList>
            <person name="Gilroy R."/>
        </authorList>
    </citation>
    <scope>NUCLEOTIDE SEQUENCE</scope>
    <source>
        <strain evidence="2">35461</strain>
    </source>
</reference>
<feature type="transmembrane region" description="Helical" evidence="1">
    <location>
        <begin position="12"/>
        <end position="31"/>
    </location>
</feature>
<dbReference type="EMBL" id="DVOR01000077">
    <property type="protein sequence ID" value="HIV08957.1"/>
    <property type="molecule type" value="Genomic_DNA"/>
</dbReference>
<keyword evidence="1" id="KW-1133">Transmembrane helix</keyword>
<evidence type="ECO:0000313" key="3">
    <source>
        <dbReference type="Proteomes" id="UP000886845"/>
    </source>
</evidence>
<feature type="transmembrane region" description="Helical" evidence="1">
    <location>
        <begin position="290"/>
        <end position="308"/>
    </location>
</feature>
<comment type="caution">
    <text evidence="2">The sequence shown here is derived from an EMBL/GenBank/DDBJ whole genome shotgun (WGS) entry which is preliminary data.</text>
</comment>
<feature type="transmembrane region" description="Helical" evidence="1">
    <location>
        <begin position="146"/>
        <end position="179"/>
    </location>
</feature>
<feature type="transmembrane region" description="Helical" evidence="1">
    <location>
        <begin position="328"/>
        <end position="350"/>
    </location>
</feature>
<organism evidence="2 3">
    <name type="scientific">Candidatus Spyradenecus faecavium</name>
    <dbReference type="NCBI Taxonomy" id="2840947"/>
    <lineage>
        <taxon>Bacteria</taxon>
        <taxon>Pseudomonadati</taxon>
        <taxon>Lentisphaerota</taxon>
        <taxon>Lentisphaeria</taxon>
        <taxon>Lentisphaerales</taxon>
        <taxon>Lentisphaeraceae</taxon>
        <taxon>Lentisphaeraceae incertae sedis</taxon>
        <taxon>Candidatus Spyradenecus</taxon>
    </lineage>
</organism>
<feature type="transmembrane region" description="Helical" evidence="1">
    <location>
        <begin position="51"/>
        <end position="73"/>
    </location>
</feature>
<evidence type="ECO:0000313" key="2">
    <source>
        <dbReference type="EMBL" id="HIV08957.1"/>
    </source>
</evidence>
<protein>
    <submittedName>
        <fullName evidence="2">Uncharacterized protein</fullName>
    </submittedName>
</protein>
<feature type="transmembrane region" description="Helical" evidence="1">
    <location>
        <begin position="113"/>
        <end position="134"/>
    </location>
</feature>
<feature type="non-terminal residue" evidence="2">
    <location>
        <position position="739"/>
    </location>
</feature>
<dbReference type="Proteomes" id="UP000886845">
    <property type="component" value="Unassembled WGS sequence"/>
</dbReference>
<gene>
    <name evidence="2" type="ORF">IAC79_02440</name>
</gene>
<keyword evidence="1" id="KW-0812">Transmembrane</keyword>
<feature type="transmembrane region" description="Helical" evidence="1">
    <location>
        <begin position="185"/>
        <end position="203"/>
    </location>
</feature>
<name>A0A9D1NLT0_9BACT</name>
<reference evidence="2" key="2">
    <citation type="journal article" date="2021" name="PeerJ">
        <title>Extensive microbial diversity within the chicken gut microbiome revealed by metagenomics and culture.</title>
        <authorList>
            <person name="Gilroy R."/>
            <person name="Ravi A."/>
            <person name="Getino M."/>
            <person name="Pursley I."/>
            <person name="Horton D.L."/>
            <person name="Alikhan N.F."/>
            <person name="Baker D."/>
            <person name="Gharbi K."/>
            <person name="Hall N."/>
            <person name="Watson M."/>
            <person name="Adriaenssens E.M."/>
            <person name="Foster-Nyarko E."/>
            <person name="Jarju S."/>
            <person name="Secka A."/>
            <person name="Antonio M."/>
            <person name="Oren A."/>
            <person name="Chaudhuri R.R."/>
            <person name="La Ragione R."/>
            <person name="Hildebrand F."/>
            <person name="Pallen M.J."/>
        </authorList>
    </citation>
    <scope>NUCLEOTIDE SEQUENCE</scope>
    <source>
        <strain evidence="2">35461</strain>
    </source>
</reference>
<feature type="transmembrane region" description="Helical" evidence="1">
    <location>
        <begin position="262"/>
        <end position="283"/>
    </location>
</feature>
<feature type="transmembrane region" description="Helical" evidence="1">
    <location>
        <begin position="215"/>
        <end position="242"/>
    </location>
</feature>
<dbReference type="AlphaFoldDB" id="A0A9D1NLT0"/>
<keyword evidence="1" id="KW-0472">Membrane</keyword>
<evidence type="ECO:0000256" key="1">
    <source>
        <dbReference type="SAM" id="Phobius"/>
    </source>
</evidence>
<sequence>MRLLRTLLASPLLWGLVALGFFLIGLCPWAFPGEGADFMARTLGLLPASNAHPLAGLFYGAFGACLPAGAAVAAMNAASAVFGALCVALLCALVRGLLYFFGDEPRTVPYTPWAVAVAVPVAALACLLSPDFVRASTHFQWQTFDLFLLLAAAFLVLRTAANGSAARMGVAAFLIGLIALEAPELALVVPVLLVALALSFFFAHTRLHAKAYGYALALPFVVGLALGCAVIVAGGSSLQGALVGHGVRLAVAVGDFLKDGPWILMALFGIVPGVLAPFVVGAVGVNRRTLSTVVTLLALTALSVIAFLPIDVSVAGLAREWDEAYPLLPVVCAALGLGAACGSLVLFAAVRTPFEGVVERSFARRLSRLQGFVTLPVVLVLFLVGGVWSLLAARSADAAYLSSDPARDLPAAYADAVLDRAGDGWLLTDGAHDALIALRTAERGAGPTLLHAGDTDALLAAFDAAPFIRDADREDLRLWLRDFGFLAFLQAWFDRDPQGVQDNLSTLTLTFLAASQDPSKANFAQRLVNGSLLPDGPVCRLAADAQARRTALRAPESVAESIPLLEDGALPETAAPALVDFAQDLRRRLAANAVNAAFARFTAGEADPAKALLAKVHAFDPDNLSALVFLHDVAVRFDDTALRDRCEADLVALYNRFREEKRRLSFEEVLITQGNLPIQPMLQAVVVQYARNIRAADAVEALRRIAESVRTQSATLLQNPGQLLAANLLAAANDPSRRA</sequence>
<accession>A0A9D1NLT0</accession>